<sequence>MSLGEPFEDLELDQWVTTAVRHQSEGFRLVQMTGTARADHFEIMVSYDKDYRCVNYRTRIPRDHPELPSLSAIFPAAFTYENELKDLFGVVVPGLTLDYGGNFLRTKTKIAFSGEVVVKKGAATATKAGQEV</sequence>
<feature type="domain" description="NADH:ubiquinone oxidoreductase 30kDa subunit" evidence="1">
    <location>
        <begin position="18"/>
        <end position="94"/>
    </location>
</feature>
<dbReference type="EMBL" id="SMAO01000003">
    <property type="protein sequence ID" value="TCT22158.1"/>
    <property type="molecule type" value="Genomic_DNA"/>
</dbReference>
<proteinExistence type="predicted"/>
<keyword evidence="3" id="KW-1185">Reference proteome</keyword>
<protein>
    <submittedName>
        <fullName evidence="2">Respiratory-subunit NADH dehydrogenase subunit</fullName>
    </submittedName>
</protein>
<dbReference type="InterPro" id="IPR037232">
    <property type="entry name" value="NADH_quin_OxRdtase_su_C/D-like"/>
</dbReference>
<dbReference type="OrthoDB" id="3178054at2"/>
<gene>
    <name evidence="2" type="ORF">EDC35_103257</name>
</gene>
<dbReference type="AlphaFoldDB" id="A0A4R3MZL9"/>
<organism evidence="2 3">
    <name type="scientific">Thiobaca trueperi</name>
    <dbReference type="NCBI Taxonomy" id="127458"/>
    <lineage>
        <taxon>Bacteria</taxon>
        <taxon>Pseudomonadati</taxon>
        <taxon>Pseudomonadota</taxon>
        <taxon>Gammaproteobacteria</taxon>
        <taxon>Chromatiales</taxon>
        <taxon>Chromatiaceae</taxon>
        <taxon>Thiobaca</taxon>
    </lineage>
</organism>
<name>A0A4R3MZL9_9GAMM</name>
<dbReference type="Pfam" id="PF00329">
    <property type="entry name" value="Complex1_30kDa"/>
    <property type="match status" value="1"/>
</dbReference>
<accession>A0A4R3MZL9</accession>
<dbReference type="Gene3D" id="3.30.460.80">
    <property type="entry name" value="NADH:ubiquinone oxidoreductase, 30kDa subunit"/>
    <property type="match status" value="1"/>
</dbReference>
<dbReference type="InterPro" id="IPR001268">
    <property type="entry name" value="NADH_UbQ_OxRdtase_30kDa_su"/>
</dbReference>
<dbReference type="Proteomes" id="UP000295717">
    <property type="component" value="Unassembled WGS sequence"/>
</dbReference>
<reference evidence="2 3" key="1">
    <citation type="submission" date="2019-03" db="EMBL/GenBank/DDBJ databases">
        <title>Genomic Encyclopedia of Type Strains, Phase IV (KMG-IV): sequencing the most valuable type-strain genomes for metagenomic binning, comparative biology and taxonomic classification.</title>
        <authorList>
            <person name="Goeker M."/>
        </authorList>
    </citation>
    <scope>NUCLEOTIDE SEQUENCE [LARGE SCALE GENOMIC DNA]</scope>
    <source>
        <strain evidence="2 3">DSM 13587</strain>
    </source>
</reference>
<dbReference type="GO" id="GO:0008137">
    <property type="term" value="F:NADH dehydrogenase (ubiquinone) activity"/>
    <property type="evidence" value="ECO:0007669"/>
    <property type="project" value="InterPro"/>
</dbReference>
<evidence type="ECO:0000313" key="3">
    <source>
        <dbReference type="Proteomes" id="UP000295717"/>
    </source>
</evidence>
<evidence type="ECO:0000313" key="2">
    <source>
        <dbReference type="EMBL" id="TCT22158.1"/>
    </source>
</evidence>
<dbReference type="SUPFAM" id="SSF143243">
    <property type="entry name" value="Nqo5-like"/>
    <property type="match status" value="1"/>
</dbReference>
<evidence type="ECO:0000259" key="1">
    <source>
        <dbReference type="Pfam" id="PF00329"/>
    </source>
</evidence>
<comment type="caution">
    <text evidence="2">The sequence shown here is derived from an EMBL/GenBank/DDBJ whole genome shotgun (WGS) entry which is preliminary data.</text>
</comment>
<dbReference type="RefSeq" id="WP_132976557.1">
    <property type="nucleotide sequence ID" value="NZ_SMAO01000003.1"/>
</dbReference>